<dbReference type="Proteomes" id="UP000684084">
    <property type="component" value="Unassembled WGS sequence"/>
</dbReference>
<evidence type="ECO:0000313" key="1">
    <source>
        <dbReference type="EMBL" id="CAB5359779.1"/>
    </source>
</evidence>
<organism evidence="1 2">
    <name type="scientific">Rhizophagus irregularis</name>
    <dbReference type="NCBI Taxonomy" id="588596"/>
    <lineage>
        <taxon>Eukaryota</taxon>
        <taxon>Fungi</taxon>
        <taxon>Fungi incertae sedis</taxon>
        <taxon>Mucoromycota</taxon>
        <taxon>Glomeromycotina</taxon>
        <taxon>Glomeromycetes</taxon>
        <taxon>Glomerales</taxon>
        <taxon>Glomeraceae</taxon>
        <taxon>Rhizophagus</taxon>
    </lineage>
</organism>
<protein>
    <recommendedName>
        <fullName evidence="3">Serine-threonine/tyrosine-protein kinase catalytic domain-containing protein</fullName>
    </recommendedName>
</protein>
<evidence type="ECO:0008006" key="3">
    <source>
        <dbReference type="Google" id="ProtNLM"/>
    </source>
</evidence>
<dbReference type="AlphaFoldDB" id="A0A916E4U3"/>
<comment type="caution">
    <text evidence="1">The sequence shown here is derived from an EMBL/GenBank/DDBJ whole genome shotgun (WGS) entry which is preliminary data.</text>
</comment>
<reference evidence="1" key="1">
    <citation type="submission" date="2020-05" db="EMBL/GenBank/DDBJ databases">
        <authorList>
            <person name="Rincon C."/>
            <person name="Sanders R I."/>
            <person name="Robbins C."/>
            <person name="Chaturvedi A."/>
        </authorList>
    </citation>
    <scope>NUCLEOTIDE SEQUENCE</scope>
    <source>
        <strain evidence="1">CHB12</strain>
    </source>
</reference>
<dbReference type="OrthoDB" id="2447603at2759"/>
<sequence length="95" mass="11551">MSNNNNINKIQKIVNELKFQRDVNFHVNIIRYYGITKLESDYWLELFTETCIPVIEEIIPNTPNDYSNLYIECWNDKPNNRPSMHKVVDRYDYYK</sequence>
<evidence type="ECO:0000313" key="2">
    <source>
        <dbReference type="Proteomes" id="UP000684084"/>
    </source>
</evidence>
<proteinExistence type="predicted"/>
<dbReference type="EMBL" id="CAGKOT010000014">
    <property type="protein sequence ID" value="CAB5359779.1"/>
    <property type="molecule type" value="Genomic_DNA"/>
</dbReference>
<name>A0A916E4U3_9GLOM</name>
<accession>A0A916E4U3</accession>
<gene>
    <name evidence="1" type="ORF">CHRIB12_LOCUS7868</name>
</gene>